<evidence type="ECO:0000256" key="1">
    <source>
        <dbReference type="SAM" id="MobiDB-lite"/>
    </source>
</evidence>
<feature type="transmembrane region" description="Helical" evidence="2">
    <location>
        <begin position="44"/>
        <end position="65"/>
    </location>
</feature>
<accession>A0A0F5Q0E0</accession>
<reference evidence="3 5" key="1">
    <citation type="submission" date="2015-03" db="EMBL/GenBank/DDBJ databases">
        <authorList>
            <person name="Lepp D."/>
            <person name="Hassan Y.I."/>
            <person name="Li X.-Z."/>
            <person name="Zhou T."/>
        </authorList>
    </citation>
    <scope>NUCLEOTIDE SEQUENCE [LARGE SCALE GENOMIC DNA]</scope>
    <source>
        <strain evidence="3 5">Cr7-05</strain>
    </source>
</reference>
<evidence type="ECO:0000256" key="2">
    <source>
        <dbReference type="SAM" id="Phobius"/>
    </source>
</evidence>
<gene>
    <name evidence="4" type="ORF">SAMN04488059_13812</name>
    <name evidence="3" type="ORF">WH91_04825</name>
</gene>
<evidence type="ECO:0000313" key="6">
    <source>
        <dbReference type="Proteomes" id="UP000182258"/>
    </source>
</evidence>
<keyword evidence="2" id="KW-0472">Membrane</keyword>
<evidence type="ECO:0000313" key="5">
    <source>
        <dbReference type="Proteomes" id="UP000033519"/>
    </source>
</evidence>
<dbReference type="PATRIC" id="fig|728005.3.peg.3366"/>
<evidence type="ECO:0000313" key="4">
    <source>
        <dbReference type="EMBL" id="SFD30204.1"/>
    </source>
</evidence>
<reference evidence="4 6" key="2">
    <citation type="submission" date="2016-10" db="EMBL/GenBank/DDBJ databases">
        <authorList>
            <person name="de Groot N.N."/>
        </authorList>
    </citation>
    <scope>NUCLEOTIDE SEQUENCE [LARGE SCALE GENOMIC DNA]</scope>
    <source>
        <strain evidence="4 6">CGMCC 1.10210</strain>
    </source>
</reference>
<dbReference type="Proteomes" id="UP000182258">
    <property type="component" value="Unassembled WGS sequence"/>
</dbReference>
<feature type="region of interest" description="Disordered" evidence="1">
    <location>
        <begin position="1"/>
        <end position="22"/>
    </location>
</feature>
<keyword evidence="2" id="KW-1133">Transmembrane helix</keyword>
<dbReference type="STRING" id="728005.SAMN04488059_13812"/>
<evidence type="ECO:0000313" key="3">
    <source>
        <dbReference type="EMBL" id="KKC34091.1"/>
    </source>
</evidence>
<sequence>MDHLAEGRSAKGGTLDDTDPDQPEYAAIAYPAVQNPNHSRDMGILRIIALIGLPCLVVAAVIVVLF</sequence>
<keyword evidence="2" id="KW-0812">Transmembrane</keyword>
<protein>
    <submittedName>
        <fullName evidence="4">Uncharacterized protein</fullName>
    </submittedName>
</protein>
<proteinExistence type="predicted"/>
<dbReference type="AlphaFoldDB" id="A0A0F5Q0E0"/>
<organism evidence="4 6">
    <name type="scientific">Devosia psychrophila</name>
    <dbReference type="NCBI Taxonomy" id="728005"/>
    <lineage>
        <taxon>Bacteria</taxon>
        <taxon>Pseudomonadati</taxon>
        <taxon>Pseudomonadota</taxon>
        <taxon>Alphaproteobacteria</taxon>
        <taxon>Hyphomicrobiales</taxon>
        <taxon>Devosiaceae</taxon>
        <taxon>Devosia</taxon>
    </lineage>
</organism>
<keyword evidence="5" id="KW-1185">Reference proteome</keyword>
<name>A0A0F5Q0E0_9HYPH</name>
<dbReference type="EMBL" id="FOMB01000038">
    <property type="protein sequence ID" value="SFD30204.1"/>
    <property type="molecule type" value="Genomic_DNA"/>
</dbReference>
<dbReference type="Proteomes" id="UP000033519">
    <property type="component" value="Unassembled WGS sequence"/>
</dbReference>
<dbReference type="EMBL" id="LAPV01000060">
    <property type="protein sequence ID" value="KKC34091.1"/>
    <property type="molecule type" value="Genomic_DNA"/>
</dbReference>